<dbReference type="EMBL" id="KZ613464">
    <property type="protein sequence ID" value="PMD28360.1"/>
    <property type="molecule type" value="Genomic_DNA"/>
</dbReference>
<evidence type="ECO:0000313" key="1">
    <source>
        <dbReference type="EMBL" id="PMD28360.1"/>
    </source>
</evidence>
<reference evidence="1 2" key="1">
    <citation type="submission" date="2016-05" db="EMBL/GenBank/DDBJ databases">
        <title>A degradative enzymes factory behind the ericoid mycorrhizal symbiosis.</title>
        <authorList>
            <consortium name="DOE Joint Genome Institute"/>
            <person name="Martino E."/>
            <person name="Morin E."/>
            <person name="Grelet G."/>
            <person name="Kuo A."/>
            <person name="Kohler A."/>
            <person name="Daghino S."/>
            <person name="Barry K."/>
            <person name="Choi C."/>
            <person name="Cichocki N."/>
            <person name="Clum A."/>
            <person name="Copeland A."/>
            <person name="Hainaut M."/>
            <person name="Haridas S."/>
            <person name="Labutti K."/>
            <person name="Lindquist E."/>
            <person name="Lipzen A."/>
            <person name="Khouja H.-R."/>
            <person name="Murat C."/>
            <person name="Ohm R."/>
            <person name="Olson A."/>
            <person name="Spatafora J."/>
            <person name="Veneault-Fourrey C."/>
            <person name="Henrissat B."/>
            <person name="Grigoriev I."/>
            <person name="Martin F."/>
            <person name="Perotto S."/>
        </authorList>
    </citation>
    <scope>NUCLEOTIDE SEQUENCE [LARGE SCALE GENOMIC DNA]</scope>
    <source>
        <strain evidence="1 2">UAMH 7357</strain>
    </source>
</reference>
<dbReference type="Proteomes" id="UP000235672">
    <property type="component" value="Unassembled WGS sequence"/>
</dbReference>
<dbReference type="OrthoDB" id="5280464at2759"/>
<dbReference type="AlphaFoldDB" id="A0A2J6QQ25"/>
<organism evidence="1 2">
    <name type="scientific">Hyaloscypha hepaticicola</name>
    <dbReference type="NCBI Taxonomy" id="2082293"/>
    <lineage>
        <taxon>Eukaryota</taxon>
        <taxon>Fungi</taxon>
        <taxon>Dikarya</taxon>
        <taxon>Ascomycota</taxon>
        <taxon>Pezizomycotina</taxon>
        <taxon>Leotiomycetes</taxon>
        <taxon>Helotiales</taxon>
        <taxon>Hyaloscyphaceae</taxon>
        <taxon>Hyaloscypha</taxon>
    </lineage>
</organism>
<sequence length="134" mass="15467">MKSLSRISKLPKLAELQEVFNVQYLVRCIEYMYFNSKQLHLGQCEDNLFQHMKYGHYPAAQRRFPECLNEDIPGAKNATIDSFRDGFFRAMYRLLVAGAVLAKAYMAPLFRAREEGGGNAFFSRNGSDDYAEKY</sequence>
<keyword evidence="2" id="KW-1185">Reference proteome</keyword>
<proteinExistence type="predicted"/>
<protein>
    <submittedName>
        <fullName evidence="1">Uncharacterized protein</fullName>
    </submittedName>
</protein>
<evidence type="ECO:0000313" key="2">
    <source>
        <dbReference type="Proteomes" id="UP000235672"/>
    </source>
</evidence>
<accession>A0A2J6QQ25</accession>
<dbReference type="STRING" id="1745343.A0A2J6QQ25"/>
<gene>
    <name evidence="1" type="ORF">NA56DRAFT_11208</name>
</gene>
<name>A0A2J6QQ25_9HELO</name>